<name>A0A7W6CQR1_9HYPH</name>
<reference evidence="1 2" key="1">
    <citation type="submission" date="2020-08" db="EMBL/GenBank/DDBJ databases">
        <title>Genomic Encyclopedia of Type Strains, Phase IV (KMG-IV): sequencing the most valuable type-strain genomes for metagenomic binning, comparative biology and taxonomic classification.</title>
        <authorList>
            <person name="Goeker M."/>
        </authorList>
    </citation>
    <scope>NUCLEOTIDE SEQUENCE [LARGE SCALE GENOMIC DNA]</scope>
    <source>
        <strain evidence="1 2">DSM 26575</strain>
    </source>
</reference>
<keyword evidence="2" id="KW-1185">Reference proteome</keyword>
<evidence type="ECO:0000313" key="1">
    <source>
        <dbReference type="EMBL" id="MBB3962704.1"/>
    </source>
</evidence>
<proteinExistence type="predicted"/>
<protein>
    <submittedName>
        <fullName evidence="1">Uncharacterized protein</fullName>
    </submittedName>
</protein>
<organism evidence="1 2">
    <name type="scientific">Rhizobium metallidurans</name>
    <dbReference type="NCBI Taxonomy" id="1265931"/>
    <lineage>
        <taxon>Bacteria</taxon>
        <taxon>Pseudomonadati</taxon>
        <taxon>Pseudomonadota</taxon>
        <taxon>Alphaproteobacteria</taxon>
        <taxon>Hyphomicrobiales</taxon>
        <taxon>Rhizobiaceae</taxon>
        <taxon>Rhizobium/Agrobacterium group</taxon>
        <taxon>Rhizobium</taxon>
    </lineage>
</organism>
<sequence>MRSGLGTITIVDDGHNGHVAYEMTEKDGLLFAGEELLQRAKSAKRVTFRPLAAATEHRIRIGSVDASCANFLILT</sequence>
<comment type="caution">
    <text evidence="1">The sequence shown here is derived from an EMBL/GenBank/DDBJ whole genome shotgun (WGS) entry which is preliminary data.</text>
</comment>
<accession>A0A7W6CQR1</accession>
<dbReference type="EMBL" id="JACIDW010000001">
    <property type="protein sequence ID" value="MBB3962704.1"/>
    <property type="molecule type" value="Genomic_DNA"/>
</dbReference>
<dbReference type="RefSeq" id="WP_183898424.1">
    <property type="nucleotide sequence ID" value="NZ_JACIDW010000001.1"/>
</dbReference>
<dbReference type="Proteomes" id="UP000582090">
    <property type="component" value="Unassembled WGS sequence"/>
</dbReference>
<evidence type="ECO:0000313" key="2">
    <source>
        <dbReference type="Proteomes" id="UP000582090"/>
    </source>
</evidence>
<dbReference type="AlphaFoldDB" id="A0A7W6CQR1"/>
<gene>
    <name evidence="1" type="ORF">GGQ67_000322</name>
</gene>